<feature type="region of interest" description="Disordered" evidence="1">
    <location>
        <begin position="206"/>
        <end position="226"/>
    </location>
</feature>
<feature type="region of interest" description="Disordered" evidence="1">
    <location>
        <begin position="29"/>
        <end position="55"/>
    </location>
</feature>
<feature type="region of interest" description="Disordered" evidence="1">
    <location>
        <begin position="278"/>
        <end position="313"/>
    </location>
</feature>
<evidence type="ECO:0000313" key="2">
    <source>
        <dbReference type="EMBL" id="RFU74860.1"/>
    </source>
</evidence>
<accession>A0A395NFT5</accession>
<dbReference type="EMBL" id="PXOA01000494">
    <property type="protein sequence ID" value="RFU74860.1"/>
    <property type="molecule type" value="Genomic_DNA"/>
</dbReference>
<dbReference type="AlphaFoldDB" id="A0A395NFT5"/>
<keyword evidence="3" id="KW-1185">Reference proteome</keyword>
<organism evidence="2 3">
    <name type="scientific">Trichoderma arundinaceum</name>
    <dbReference type="NCBI Taxonomy" id="490622"/>
    <lineage>
        <taxon>Eukaryota</taxon>
        <taxon>Fungi</taxon>
        <taxon>Dikarya</taxon>
        <taxon>Ascomycota</taxon>
        <taxon>Pezizomycotina</taxon>
        <taxon>Sordariomycetes</taxon>
        <taxon>Hypocreomycetidae</taxon>
        <taxon>Hypocreales</taxon>
        <taxon>Hypocreaceae</taxon>
        <taxon>Trichoderma</taxon>
    </lineage>
</organism>
<name>A0A395NFT5_TRIAR</name>
<sequence>MIIGCIVVERGGWCSRWWPYGQIEEKKGTNPPLLLRPEEGQSIDQSQSGPQKERQQRRILALGIVLISLATVPGAHSHVMRRRSGSHRPQQLLLTLHPHLHKPEPSERASARDWRLLEAPAQSPCPTNRAESGETETAVATPKPEDGLSHDGAFQRLAGSRPLSAKRPAACSLPSACDPDKPSRSTSALQYGAKVLRTCRYDMPKAPDPVPAAPRHGPWHGPTRRRNEKKIAIKAWAEAGSSLRPIHARYRAQRQIPCGLFAHLLAISMARFPAPGAQFPPIQKLPSDFQTDSHRGEQEKEPQRRDSVFPRLGTQYLRWRAPRGLTRTS</sequence>
<evidence type="ECO:0000313" key="3">
    <source>
        <dbReference type="Proteomes" id="UP000266272"/>
    </source>
</evidence>
<dbReference type="Proteomes" id="UP000266272">
    <property type="component" value="Unassembled WGS sequence"/>
</dbReference>
<protein>
    <submittedName>
        <fullName evidence="2">Uncharacterized protein</fullName>
    </submittedName>
</protein>
<reference evidence="2 3" key="1">
    <citation type="journal article" date="2018" name="PLoS Pathog.">
        <title>Evolution of structural diversity of trichothecenes, a family of toxins produced by plant pathogenic and entomopathogenic fungi.</title>
        <authorList>
            <person name="Proctor R.H."/>
            <person name="McCormick S.P."/>
            <person name="Kim H.S."/>
            <person name="Cardoza R.E."/>
            <person name="Stanley A.M."/>
            <person name="Lindo L."/>
            <person name="Kelly A."/>
            <person name="Brown D.W."/>
            <person name="Lee T."/>
            <person name="Vaughan M.M."/>
            <person name="Alexander N.J."/>
            <person name="Busman M."/>
            <person name="Gutierrez S."/>
        </authorList>
    </citation>
    <scope>NUCLEOTIDE SEQUENCE [LARGE SCALE GENOMIC DNA]</scope>
    <source>
        <strain evidence="2 3">IBT 40837</strain>
    </source>
</reference>
<feature type="compositionally biased region" description="Basic and acidic residues" evidence="1">
    <location>
        <begin position="291"/>
        <end position="308"/>
    </location>
</feature>
<evidence type="ECO:0000256" key="1">
    <source>
        <dbReference type="SAM" id="MobiDB-lite"/>
    </source>
</evidence>
<gene>
    <name evidence="2" type="ORF">TARUN_7390</name>
</gene>
<feature type="region of interest" description="Disordered" evidence="1">
    <location>
        <begin position="119"/>
        <end position="189"/>
    </location>
</feature>
<proteinExistence type="predicted"/>
<comment type="caution">
    <text evidence="2">The sequence shown here is derived from an EMBL/GenBank/DDBJ whole genome shotgun (WGS) entry which is preliminary data.</text>
</comment>